<dbReference type="Proteomes" id="UP000305709">
    <property type="component" value="Unassembled WGS sequence"/>
</dbReference>
<evidence type="ECO:0000256" key="1">
    <source>
        <dbReference type="ARBA" id="ARBA00022516"/>
    </source>
</evidence>
<dbReference type="AlphaFoldDB" id="A0A5C4N8U9"/>
<keyword evidence="5 6" id="KW-0012">Acyltransferase</keyword>
<name>A0A5C4N8U9_9RHOB</name>
<dbReference type="InterPro" id="IPR001451">
    <property type="entry name" value="Hexapep"/>
</dbReference>
<dbReference type="RefSeq" id="WP_139082311.1">
    <property type="nucleotide sequence ID" value="NZ_VDFV01000021.1"/>
</dbReference>
<keyword evidence="2" id="KW-0441">Lipid A biosynthesis</keyword>
<dbReference type="GO" id="GO:0103118">
    <property type="term" value="F:UDP-3-O-[(3R)-3-hydroxyacyl]-glucosamine N-acyltransferase activity"/>
    <property type="evidence" value="ECO:0007669"/>
    <property type="project" value="UniProtKB-EC"/>
</dbReference>
<dbReference type="InterPro" id="IPR011004">
    <property type="entry name" value="Trimer_LpxA-like_sf"/>
</dbReference>
<dbReference type="GO" id="GO:0009245">
    <property type="term" value="P:lipid A biosynthetic process"/>
    <property type="evidence" value="ECO:0007669"/>
    <property type="project" value="UniProtKB-KW"/>
</dbReference>
<proteinExistence type="predicted"/>
<organism evidence="6 7">
    <name type="scientific">Rubellimicrobium roseum</name>
    <dbReference type="NCBI Taxonomy" id="687525"/>
    <lineage>
        <taxon>Bacteria</taxon>
        <taxon>Pseudomonadati</taxon>
        <taxon>Pseudomonadota</taxon>
        <taxon>Alphaproteobacteria</taxon>
        <taxon>Rhodobacterales</taxon>
        <taxon>Roseobacteraceae</taxon>
        <taxon>Rubellimicrobium</taxon>
    </lineage>
</organism>
<dbReference type="PANTHER" id="PTHR43378">
    <property type="entry name" value="UDP-3-O-ACYLGLUCOSAMINE N-ACYLTRANSFERASE"/>
    <property type="match status" value="1"/>
</dbReference>
<reference evidence="6 7" key="1">
    <citation type="submission" date="2019-06" db="EMBL/GenBank/DDBJ databases">
        <authorList>
            <person name="Jiang L."/>
        </authorList>
    </citation>
    <scope>NUCLEOTIDE SEQUENCE [LARGE SCALE GENOMIC DNA]</scope>
    <source>
        <strain evidence="6 7">YIM 48858</strain>
    </source>
</reference>
<keyword evidence="4" id="KW-0443">Lipid metabolism</keyword>
<evidence type="ECO:0000256" key="3">
    <source>
        <dbReference type="ARBA" id="ARBA00022679"/>
    </source>
</evidence>
<dbReference type="GO" id="GO:0016410">
    <property type="term" value="F:N-acyltransferase activity"/>
    <property type="evidence" value="ECO:0007669"/>
    <property type="project" value="InterPro"/>
</dbReference>
<evidence type="ECO:0000256" key="2">
    <source>
        <dbReference type="ARBA" id="ARBA00022556"/>
    </source>
</evidence>
<evidence type="ECO:0000313" key="7">
    <source>
        <dbReference type="Proteomes" id="UP000305709"/>
    </source>
</evidence>
<sequence length="360" mass="36835">MPTIAEIAEALGAEAAGDMTLRVSHASEPASAGSSDLALALAPTWAEALGQGRARAAVLWPGADWRALGLQAAIFAPRGRLAMAGLTRLLDEVPFPPGVHPSAIVDPTARLGEGVGVGPLTVVGPGAEIGDGTRIGPHVTIAAGVRLGPGGVVHSGVRLGRRVVIGARAILQPNAVIGGDGFSFVTREPAYVEIVRETMGKGSLPAIEDPTWHRIHSLGGVTIGDDVEVGAGTTIDAGTIRPTRIGDGTKIDNLVMLAHNVVVGRHCLLCGQAAVAGSSVLGDRVVMGGRAAVGDNITIGDDVVLTANTGVLSNVPAGRVMMGYPATRMDLQIESYKALRRLPRVLRDLAAGVPKRSKGD</sequence>
<dbReference type="Gene3D" id="2.160.10.10">
    <property type="entry name" value="Hexapeptide repeat proteins"/>
    <property type="match status" value="1"/>
</dbReference>
<dbReference type="SUPFAM" id="SSF51161">
    <property type="entry name" value="Trimeric LpxA-like enzymes"/>
    <property type="match status" value="1"/>
</dbReference>
<dbReference type="GO" id="GO:0016020">
    <property type="term" value="C:membrane"/>
    <property type="evidence" value="ECO:0007669"/>
    <property type="project" value="GOC"/>
</dbReference>
<dbReference type="EMBL" id="VDFV01000021">
    <property type="protein sequence ID" value="TNC69515.1"/>
    <property type="molecule type" value="Genomic_DNA"/>
</dbReference>
<keyword evidence="7" id="KW-1185">Reference proteome</keyword>
<dbReference type="NCBIfam" id="NF002060">
    <property type="entry name" value="PRK00892.1"/>
    <property type="match status" value="1"/>
</dbReference>
<dbReference type="InterPro" id="IPR007691">
    <property type="entry name" value="LpxD"/>
</dbReference>
<evidence type="ECO:0000256" key="4">
    <source>
        <dbReference type="ARBA" id="ARBA00023098"/>
    </source>
</evidence>
<dbReference type="PANTHER" id="PTHR43378:SF2">
    <property type="entry name" value="UDP-3-O-ACYLGLUCOSAMINE N-ACYLTRANSFERASE 1, MITOCHONDRIAL-RELATED"/>
    <property type="match status" value="1"/>
</dbReference>
<accession>A0A5C4N8U9</accession>
<evidence type="ECO:0000313" key="6">
    <source>
        <dbReference type="EMBL" id="TNC69515.1"/>
    </source>
</evidence>
<dbReference type="Gene3D" id="3.40.1390.10">
    <property type="entry name" value="MurE/MurF, N-terminal domain"/>
    <property type="match status" value="1"/>
</dbReference>
<comment type="caution">
    <text evidence="6">The sequence shown here is derived from an EMBL/GenBank/DDBJ whole genome shotgun (WGS) entry which is preliminary data.</text>
</comment>
<dbReference type="OrthoDB" id="9784739at2"/>
<gene>
    <name evidence="6" type="ORF">FHG71_13980</name>
</gene>
<dbReference type="CDD" id="cd03352">
    <property type="entry name" value="LbH_LpxD"/>
    <property type="match status" value="1"/>
</dbReference>
<dbReference type="Pfam" id="PF00132">
    <property type="entry name" value="Hexapep"/>
    <property type="match status" value="2"/>
</dbReference>
<protein>
    <submittedName>
        <fullName evidence="6">UDP-3-O-(3-hydroxymyristoyl)glucosamine N-acyltransferase</fullName>
        <ecNumber evidence="6">2.3.1.191</ecNumber>
    </submittedName>
</protein>
<dbReference type="EC" id="2.3.1.191" evidence="6"/>
<evidence type="ECO:0000256" key="5">
    <source>
        <dbReference type="ARBA" id="ARBA00023315"/>
    </source>
</evidence>
<keyword evidence="3 6" id="KW-0808">Transferase</keyword>
<keyword evidence="1" id="KW-0444">Lipid biosynthesis</keyword>